<comment type="subunit">
    <text evidence="11">Part of the 60S ribosomal subunit.</text>
</comment>
<name>A0A5D3AVE8_9TREE</name>
<dbReference type="GO" id="GO:0003735">
    <property type="term" value="F:structural constituent of ribosome"/>
    <property type="evidence" value="ECO:0007669"/>
    <property type="project" value="InterPro"/>
</dbReference>
<feature type="domain" description="Ubiquitin-like" evidence="13">
    <location>
        <begin position="305"/>
        <end position="380"/>
    </location>
</feature>
<keyword evidence="12" id="KW-0732">Signal</keyword>
<dbReference type="GO" id="GO:0005840">
    <property type="term" value="C:ribosome"/>
    <property type="evidence" value="ECO:0007669"/>
    <property type="project" value="UniProtKB-KW"/>
</dbReference>
<evidence type="ECO:0000256" key="11">
    <source>
        <dbReference type="ARBA" id="ARBA00035124"/>
    </source>
</evidence>
<dbReference type="SUPFAM" id="SSF54236">
    <property type="entry name" value="Ubiquitin-like"/>
    <property type="match status" value="1"/>
</dbReference>
<evidence type="ECO:0000313" key="15">
    <source>
        <dbReference type="Proteomes" id="UP000322245"/>
    </source>
</evidence>
<dbReference type="GO" id="GO:0000055">
    <property type="term" value="P:ribosomal large subunit export from nucleus"/>
    <property type="evidence" value="ECO:0007669"/>
    <property type="project" value="UniProtKB-ARBA"/>
</dbReference>
<evidence type="ECO:0000256" key="4">
    <source>
        <dbReference type="ARBA" id="ARBA00008373"/>
    </source>
</evidence>
<dbReference type="SUPFAM" id="SSF57829">
    <property type="entry name" value="Zn-binding ribosomal proteins"/>
    <property type="match status" value="1"/>
</dbReference>
<protein>
    <submittedName>
        <fullName evidence="14">Ubiquitin-60S ribosomal protein L40</fullName>
    </submittedName>
</protein>
<dbReference type="PROSITE" id="PS50053">
    <property type="entry name" value="UBIQUITIN_2"/>
    <property type="match status" value="1"/>
</dbReference>
<dbReference type="SMART" id="SM01377">
    <property type="entry name" value="Ribosomal_L40e"/>
    <property type="match status" value="1"/>
</dbReference>
<dbReference type="FunFam" id="3.10.20.90:FF:000014">
    <property type="entry name" value="Ubiquitin-60S ribosomal L40 fusion"/>
    <property type="match status" value="1"/>
</dbReference>
<keyword evidence="9" id="KW-0539">Nucleus</keyword>
<evidence type="ECO:0000256" key="10">
    <source>
        <dbReference type="ARBA" id="ARBA00023274"/>
    </source>
</evidence>
<evidence type="ECO:0000256" key="7">
    <source>
        <dbReference type="ARBA" id="ARBA00022499"/>
    </source>
</evidence>
<sequence>MRIHALAALIVLASGPVFGHISGLKGRDHRNHDRLVRDLLAHEPIALEAPDERAPVAEVILRAEHIIDQVLVARADSTNATATVSTLNSTLPLPPSPVPTSAPSPVPTPLDLSISNVMSSSCMTYLTSLVSSSTFMACLPFSLLLTTSSAYATLVSTALSSGNYTHLNELVGYTSSPQPSSDTCESYMEGVMTALTSKSNCASDISSNLAVVKKTKLGVGNYKVMKEAEALVDTDTGSYCYLEAIASEKPDDLYLWGLPGGISLPSSSTPSCSKCSSSLLTTYGSYISSTSTLNSTVINAAVKRMQIFVKTLTGKTITLEVESSDTIDNVKSKIQDKEGIPPDQQRLIFAGKQLEDGRTLSDYNIQKESTLHLVLRLRGGIIEPSLKALASKYNCDKQICRKCYARLPPRATNCRKRKCGHSSQIRPKKTLKK</sequence>
<feature type="chain" id="PRO_5022859580" evidence="12">
    <location>
        <begin position="20"/>
        <end position="433"/>
    </location>
</feature>
<dbReference type="PANTHER" id="PTHR39460">
    <property type="entry name" value="EXPRESSED PROTEIN"/>
    <property type="match status" value="1"/>
</dbReference>
<comment type="function">
    <text evidence="1">Component of the 60S subunit of the ribosome.</text>
</comment>
<dbReference type="InterPro" id="IPR019954">
    <property type="entry name" value="Ubiquitin_CS"/>
</dbReference>
<dbReference type="InterPro" id="IPR056146">
    <property type="entry name" value="DUF7729"/>
</dbReference>
<evidence type="ECO:0000256" key="3">
    <source>
        <dbReference type="ARBA" id="ARBA00004496"/>
    </source>
</evidence>
<dbReference type="Pfam" id="PF01020">
    <property type="entry name" value="Ribosomal_L40e"/>
    <property type="match status" value="1"/>
</dbReference>
<dbReference type="Pfam" id="PF00240">
    <property type="entry name" value="ubiquitin"/>
    <property type="match status" value="1"/>
</dbReference>
<dbReference type="InterPro" id="IPR038587">
    <property type="entry name" value="Ribosomal_eL40_sf"/>
</dbReference>
<dbReference type="InterPro" id="IPR000626">
    <property type="entry name" value="Ubiquitin-like_dom"/>
</dbReference>
<comment type="similarity">
    <text evidence="5">In the C-terminal section; belongs to the eukaryotic ribosomal protein eL40 family.</text>
</comment>
<keyword evidence="10" id="KW-0687">Ribonucleoprotein</keyword>
<keyword evidence="6" id="KW-0963">Cytoplasm</keyword>
<evidence type="ECO:0000256" key="9">
    <source>
        <dbReference type="ARBA" id="ARBA00023242"/>
    </source>
</evidence>
<evidence type="ECO:0000256" key="5">
    <source>
        <dbReference type="ARBA" id="ARBA00010570"/>
    </source>
</evidence>
<keyword evidence="8 14" id="KW-0689">Ribosomal protein</keyword>
<dbReference type="GO" id="GO:0005634">
    <property type="term" value="C:nucleus"/>
    <property type="evidence" value="ECO:0007669"/>
    <property type="project" value="UniProtKB-SubCell"/>
</dbReference>
<proteinExistence type="inferred from homology"/>
<evidence type="ECO:0000256" key="8">
    <source>
        <dbReference type="ARBA" id="ARBA00022980"/>
    </source>
</evidence>
<comment type="caution">
    <text evidence="14">The sequence shown here is derived from an EMBL/GenBank/DDBJ whole genome shotgun (WGS) entry which is preliminary data.</text>
</comment>
<dbReference type="FunFam" id="4.10.1060.50:FF:000001">
    <property type="entry name" value="ubiquitin-60S ribosomal protein L40"/>
    <property type="match status" value="1"/>
</dbReference>
<feature type="signal peptide" evidence="12">
    <location>
        <begin position="1"/>
        <end position="19"/>
    </location>
</feature>
<dbReference type="Gene3D" id="4.10.1060.50">
    <property type="match status" value="1"/>
</dbReference>
<organism evidence="14 15">
    <name type="scientific">Cryptococcus floricola</name>
    <dbReference type="NCBI Taxonomy" id="2591691"/>
    <lineage>
        <taxon>Eukaryota</taxon>
        <taxon>Fungi</taxon>
        <taxon>Dikarya</taxon>
        <taxon>Basidiomycota</taxon>
        <taxon>Agaricomycotina</taxon>
        <taxon>Tremellomycetes</taxon>
        <taxon>Tremellales</taxon>
        <taxon>Cryptococcaceae</taxon>
        <taxon>Cryptococcus</taxon>
    </lineage>
</organism>
<comment type="similarity">
    <text evidence="4">In the N-terminal section; belongs to the ubiquitin family.</text>
</comment>
<dbReference type="InterPro" id="IPR019956">
    <property type="entry name" value="Ubiquitin_dom"/>
</dbReference>
<evidence type="ECO:0000256" key="2">
    <source>
        <dbReference type="ARBA" id="ARBA00004123"/>
    </source>
</evidence>
<dbReference type="InterPro" id="IPR029071">
    <property type="entry name" value="Ubiquitin-like_domsf"/>
</dbReference>
<dbReference type="InterPro" id="IPR011332">
    <property type="entry name" value="Ribosomal_zn-bd"/>
</dbReference>
<dbReference type="Gene3D" id="3.10.20.90">
    <property type="entry name" value="Phosphatidylinositol 3-kinase Catalytic Subunit, Chain A, domain 1"/>
    <property type="match status" value="1"/>
</dbReference>
<evidence type="ECO:0000256" key="6">
    <source>
        <dbReference type="ARBA" id="ARBA00022490"/>
    </source>
</evidence>
<dbReference type="GO" id="GO:0016567">
    <property type="term" value="P:protein ubiquitination"/>
    <property type="evidence" value="ECO:0007669"/>
    <property type="project" value="UniProtKB-ARBA"/>
</dbReference>
<dbReference type="EMBL" id="NIDF01000058">
    <property type="protein sequence ID" value="TYJ54564.1"/>
    <property type="molecule type" value="Genomic_DNA"/>
</dbReference>
<dbReference type="CDD" id="cd01803">
    <property type="entry name" value="Ubl_ubiquitin"/>
    <property type="match status" value="1"/>
</dbReference>
<reference evidence="14 15" key="1">
    <citation type="submission" date="2017-05" db="EMBL/GenBank/DDBJ databases">
        <title>The Genome Sequence of Tsuchiyaea wingfieldii DSM 27421.</title>
        <authorList>
            <person name="Cuomo C."/>
            <person name="Passer A."/>
            <person name="Billmyre B."/>
            <person name="Heitman J."/>
        </authorList>
    </citation>
    <scope>NUCLEOTIDE SEQUENCE [LARGE SCALE GENOMIC DNA]</scope>
    <source>
        <strain evidence="14 15">DSM 27421</strain>
    </source>
</reference>
<evidence type="ECO:0000259" key="13">
    <source>
        <dbReference type="PROSITE" id="PS50053"/>
    </source>
</evidence>
<dbReference type="PRINTS" id="PR00348">
    <property type="entry name" value="UBIQUITIN"/>
</dbReference>
<dbReference type="Pfam" id="PF24855">
    <property type="entry name" value="DUF7729"/>
    <property type="match status" value="1"/>
</dbReference>
<evidence type="ECO:0000256" key="1">
    <source>
        <dbReference type="ARBA" id="ARBA00002241"/>
    </source>
</evidence>
<dbReference type="SMART" id="SM00213">
    <property type="entry name" value="UBQ"/>
    <property type="match status" value="1"/>
</dbReference>
<dbReference type="AlphaFoldDB" id="A0A5D3AVE8"/>
<dbReference type="PANTHER" id="PTHR39460:SF1">
    <property type="entry name" value="C6 TRANSCRIPTION FACTOR"/>
    <property type="match status" value="1"/>
</dbReference>
<accession>A0A5D3AVE8</accession>
<keyword evidence="15" id="KW-1185">Reference proteome</keyword>
<evidence type="ECO:0000313" key="14">
    <source>
        <dbReference type="EMBL" id="TYJ54564.1"/>
    </source>
</evidence>
<dbReference type="GO" id="GO:0005737">
    <property type="term" value="C:cytoplasm"/>
    <property type="evidence" value="ECO:0007669"/>
    <property type="project" value="UniProtKB-SubCell"/>
</dbReference>
<dbReference type="InterPro" id="IPR001975">
    <property type="entry name" value="Ribosomal_eL40_dom"/>
</dbReference>
<dbReference type="PROSITE" id="PS00299">
    <property type="entry name" value="UBIQUITIN_1"/>
    <property type="match status" value="1"/>
</dbReference>
<dbReference type="Proteomes" id="UP000322245">
    <property type="component" value="Unassembled WGS sequence"/>
</dbReference>
<dbReference type="GO" id="GO:1990904">
    <property type="term" value="C:ribonucleoprotein complex"/>
    <property type="evidence" value="ECO:0007669"/>
    <property type="project" value="UniProtKB-KW"/>
</dbReference>
<gene>
    <name evidence="14" type="ORF">B9479_004792</name>
</gene>
<comment type="subcellular location">
    <subcellularLocation>
        <location evidence="3">Cytoplasm</location>
    </subcellularLocation>
    <subcellularLocation>
        <location evidence="2">Nucleus</location>
    </subcellularLocation>
</comment>
<dbReference type="GO" id="GO:0006412">
    <property type="term" value="P:translation"/>
    <property type="evidence" value="ECO:0007669"/>
    <property type="project" value="InterPro"/>
</dbReference>
<evidence type="ECO:0000256" key="12">
    <source>
        <dbReference type="SAM" id="SignalP"/>
    </source>
</evidence>
<keyword evidence="7" id="KW-1017">Isopeptide bond</keyword>